<evidence type="ECO:0000313" key="1">
    <source>
        <dbReference type="EMBL" id="WMN06723.1"/>
    </source>
</evidence>
<dbReference type="PROSITE" id="PS51257">
    <property type="entry name" value="PROKAR_LIPOPROTEIN"/>
    <property type="match status" value="1"/>
</dbReference>
<name>A0AA51N603_9BACT</name>
<dbReference type="AlphaFoldDB" id="A0AA51N603"/>
<dbReference type="Proteomes" id="UP001244443">
    <property type="component" value="Chromosome"/>
</dbReference>
<accession>A0AA51N603</accession>
<proteinExistence type="predicted"/>
<sequence>MHRGILFIGLLIFGISCSEPDDKGLVKIYDSLVNQKQFYYQVEYSQYKIQDQYAEKLFGIVDLNRNSYSGISNAYFGKSESEINNFLQTIYTGKNWLYNLSSFQFKYSDSDILTDSLHSPLLINPEVLFNIKDNSSNISFQELNNDLQKWVFELKNKPDHLILIWSKKDKKLTELEYVYNVNSKDSYSRKWVFDYLTPELYKSLQNDHEALLKNSQESFL</sequence>
<dbReference type="RefSeq" id="WP_308356634.1">
    <property type="nucleotide sequence ID" value="NZ_CP129970.2"/>
</dbReference>
<organism evidence="1 2">
    <name type="scientific">Marivirga arenosa</name>
    <dbReference type="NCBI Taxonomy" id="3059076"/>
    <lineage>
        <taxon>Bacteria</taxon>
        <taxon>Pseudomonadati</taxon>
        <taxon>Bacteroidota</taxon>
        <taxon>Cytophagia</taxon>
        <taxon>Cytophagales</taxon>
        <taxon>Marivirgaceae</taxon>
        <taxon>Marivirga</taxon>
    </lineage>
</organism>
<gene>
    <name evidence="1" type="ORF">QYS48_33470</name>
</gene>
<keyword evidence="2" id="KW-1185">Reference proteome</keyword>
<evidence type="ECO:0000313" key="2">
    <source>
        <dbReference type="Proteomes" id="UP001244443"/>
    </source>
</evidence>
<dbReference type="EMBL" id="CP129970">
    <property type="protein sequence ID" value="WMN06723.1"/>
    <property type="molecule type" value="Genomic_DNA"/>
</dbReference>
<reference evidence="1" key="1">
    <citation type="submission" date="2023-08" db="EMBL/GenBank/DDBJ databases">
        <title>Comparative genomics and taxonomic characterization of three novel marine species of genus Marivirga.</title>
        <authorList>
            <person name="Muhammad N."/>
            <person name="Kim S.-G."/>
        </authorList>
    </citation>
    <scope>NUCLEOTIDE SEQUENCE [LARGE SCALE GENOMIC DNA]</scope>
    <source>
        <strain evidence="1">ABR2-2</strain>
    </source>
</reference>
<protein>
    <recommendedName>
        <fullName evidence="3">Lipoprotein</fullName>
    </recommendedName>
</protein>
<evidence type="ECO:0008006" key="3">
    <source>
        <dbReference type="Google" id="ProtNLM"/>
    </source>
</evidence>